<evidence type="ECO:0000313" key="2">
    <source>
        <dbReference type="Proteomes" id="UP000029914"/>
    </source>
</evidence>
<dbReference type="Proteomes" id="UP000029914">
    <property type="component" value="Chromosome"/>
</dbReference>
<dbReference type="KEGG" id="cdo:CDOO_09720"/>
<name>A0A097IHA9_9CORY</name>
<accession>A0A097IHA9</accession>
<organism evidence="1 2">
    <name type="scientific">Corynebacterium doosanense CAU 212 = DSM 45436</name>
    <dbReference type="NCBI Taxonomy" id="558173"/>
    <lineage>
        <taxon>Bacteria</taxon>
        <taxon>Bacillati</taxon>
        <taxon>Actinomycetota</taxon>
        <taxon>Actinomycetes</taxon>
        <taxon>Mycobacteriales</taxon>
        <taxon>Corynebacteriaceae</taxon>
        <taxon>Corynebacterium</taxon>
    </lineage>
</organism>
<reference evidence="1 2" key="1">
    <citation type="submission" date="2013-09" db="EMBL/GenBank/DDBJ databases">
        <title>Complete genome sequence of Corynebacterium doosanense CAU 212(T) (=DSM 45436(T)), isolated from activated sludge.</title>
        <authorList>
            <person name="Schaffert L."/>
            <person name="Albersmeier A."/>
            <person name="Kalinowski J."/>
            <person name="Ruckert C."/>
        </authorList>
    </citation>
    <scope>NUCLEOTIDE SEQUENCE [LARGE SCALE GENOMIC DNA]</scope>
    <source>
        <strain evidence="1 2">CAU 212</strain>
    </source>
</reference>
<protein>
    <submittedName>
        <fullName evidence="1">Uncharacterized protein</fullName>
    </submittedName>
</protein>
<dbReference type="eggNOG" id="ENOG5031Y0U">
    <property type="taxonomic scope" value="Bacteria"/>
</dbReference>
<dbReference type="EMBL" id="CP006764">
    <property type="protein sequence ID" value="AIT61515.1"/>
    <property type="molecule type" value="Genomic_DNA"/>
</dbReference>
<dbReference type="AlphaFoldDB" id="A0A097IHA9"/>
<gene>
    <name evidence="1" type="ORF">CDOO_09720</name>
</gene>
<keyword evidence="2" id="KW-1185">Reference proteome</keyword>
<proteinExistence type="predicted"/>
<evidence type="ECO:0000313" key="1">
    <source>
        <dbReference type="EMBL" id="AIT61515.1"/>
    </source>
</evidence>
<dbReference type="HOGENOM" id="CLU_1755759_0_0_11"/>
<sequence length="148" mass="16115">MVDLTLTALDTPDLPAIRRVLHKHRLAPSGIFLAGSLIDNRPLTFESSYLGPEATSFYGQIFQAEPGPQLCRLVFELAVAGPLLVSVSPGPPHLVVCGDGIDVRDVTDESVPPWLEVVAVVDTPSELERALTGEWGEFRSTFGDRYWG</sequence>